<dbReference type="Gramene" id="ONK73189">
    <property type="protein sequence ID" value="ONK73189"/>
    <property type="gene ID" value="A4U43_C04F28200"/>
</dbReference>
<dbReference type="GO" id="GO:0034975">
    <property type="term" value="P:protein folding in endoplasmic reticulum"/>
    <property type="evidence" value="ECO:0007669"/>
    <property type="project" value="TreeGrafter"/>
</dbReference>
<keyword evidence="6" id="KW-0175">Coiled coil</keyword>
<dbReference type="Pfam" id="PF07738">
    <property type="entry name" value="Sad1_UNC"/>
    <property type="match status" value="1"/>
</dbReference>
<dbReference type="PROSITE" id="PS51469">
    <property type="entry name" value="SUN"/>
    <property type="match status" value="1"/>
</dbReference>
<name>A0A5P1F8W3_ASPOF</name>
<accession>A0A5P1F8W3</accession>
<dbReference type="PANTHER" id="PTHR12953:SF0">
    <property type="entry name" value="SUN DOMAIN-CONTAINING OSSIFICATION FACTOR"/>
    <property type="match status" value="1"/>
</dbReference>
<dbReference type="EMBL" id="CM007384">
    <property type="protein sequence ID" value="ONK73189.1"/>
    <property type="molecule type" value="Genomic_DNA"/>
</dbReference>
<feature type="region of interest" description="Disordered" evidence="10">
    <location>
        <begin position="387"/>
        <end position="415"/>
    </location>
</feature>
<dbReference type="InterPro" id="IPR045120">
    <property type="entry name" value="Suco/Slp1-like"/>
</dbReference>
<dbReference type="FunFam" id="2.60.120.260:FF:000062">
    <property type="entry name" value="Galactose-binding protein isoform 3"/>
    <property type="match status" value="1"/>
</dbReference>
<reference evidence="14" key="1">
    <citation type="journal article" date="2017" name="Nat. Commun.">
        <title>The asparagus genome sheds light on the origin and evolution of a young Y chromosome.</title>
        <authorList>
            <person name="Harkess A."/>
            <person name="Zhou J."/>
            <person name="Xu C."/>
            <person name="Bowers J.E."/>
            <person name="Van der Hulst R."/>
            <person name="Ayyampalayam S."/>
            <person name="Mercati F."/>
            <person name="Riccardi P."/>
            <person name="McKain M.R."/>
            <person name="Kakrana A."/>
            <person name="Tang H."/>
            <person name="Ray J."/>
            <person name="Groenendijk J."/>
            <person name="Arikit S."/>
            <person name="Mathioni S.M."/>
            <person name="Nakano M."/>
            <person name="Shan H."/>
            <person name="Telgmann-Rauber A."/>
            <person name="Kanno A."/>
            <person name="Yue Z."/>
            <person name="Chen H."/>
            <person name="Li W."/>
            <person name="Chen Y."/>
            <person name="Xu X."/>
            <person name="Zhang Y."/>
            <person name="Luo S."/>
            <person name="Chen H."/>
            <person name="Gao J."/>
            <person name="Mao Z."/>
            <person name="Pires J.C."/>
            <person name="Luo M."/>
            <person name="Kudrna D."/>
            <person name="Wing R.A."/>
            <person name="Meyers B.C."/>
            <person name="Yi K."/>
            <person name="Kong H."/>
            <person name="Lavrijsen P."/>
            <person name="Sunseri F."/>
            <person name="Falavigna A."/>
            <person name="Ye Y."/>
            <person name="Leebens-Mack J.H."/>
            <person name="Chen G."/>
        </authorList>
    </citation>
    <scope>NUCLEOTIDE SEQUENCE [LARGE SCALE GENOMIC DNA]</scope>
    <source>
        <strain evidence="14">cv. DH0086</strain>
    </source>
</reference>
<feature type="region of interest" description="Disordered" evidence="10">
    <location>
        <begin position="129"/>
        <end position="160"/>
    </location>
</feature>
<feature type="compositionally biased region" description="Polar residues" evidence="10">
    <location>
        <begin position="129"/>
        <end position="138"/>
    </location>
</feature>
<dbReference type="OMA" id="DSWKSHI"/>
<feature type="compositionally biased region" description="Basic and acidic residues" evidence="10">
    <location>
        <begin position="387"/>
        <end position="399"/>
    </location>
</feature>
<feature type="region of interest" description="Disordered" evidence="10">
    <location>
        <begin position="351"/>
        <end position="372"/>
    </location>
</feature>
<evidence type="ECO:0000256" key="6">
    <source>
        <dbReference type="ARBA" id="ARBA00023054"/>
    </source>
</evidence>
<proteinExistence type="predicted"/>
<comment type="function">
    <text evidence="9">Encodes a member of the mid-SUN subfamily of SUN-domain proteins that is localized to both the nuclear envelope and the ER. It is involved in early seed development and nuclear morphology. [TAIR].</text>
</comment>
<evidence type="ECO:0000259" key="12">
    <source>
        <dbReference type="PROSITE" id="PS51469"/>
    </source>
</evidence>
<evidence type="ECO:0000313" key="14">
    <source>
        <dbReference type="Proteomes" id="UP000243459"/>
    </source>
</evidence>
<keyword evidence="3 11" id="KW-0812">Transmembrane</keyword>
<feature type="region of interest" description="Disordered" evidence="10">
    <location>
        <begin position="535"/>
        <end position="563"/>
    </location>
</feature>
<evidence type="ECO:0000256" key="8">
    <source>
        <dbReference type="ARBA" id="ARBA00023242"/>
    </source>
</evidence>
<dbReference type="SUPFAM" id="SSF49785">
    <property type="entry name" value="Galactose-binding domain-like"/>
    <property type="match status" value="1"/>
</dbReference>
<evidence type="ECO:0000256" key="3">
    <source>
        <dbReference type="ARBA" id="ARBA00022692"/>
    </source>
</evidence>
<evidence type="ECO:0000256" key="1">
    <source>
        <dbReference type="ARBA" id="ARBA00004232"/>
    </source>
</evidence>
<gene>
    <name evidence="13" type="ORF">A4U43_C04F28200</name>
</gene>
<dbReference type="GO" id="GO:0005789">
    <property type="term" value="C:endoplasmic reticulum membrane"/>
    <property type="evidence" value="ECO:0007669"/>
    <property type="project" value="UniProtKB-SubCell"/>
</dbReference>
<evidence type="ECO:0000256" key="7">
    <source>
        <dbReference type="ARBA" id="ARBA00023136"/>
    </source>
</evidence>
<dbReference type="Proteomes" id="UP000243459">
    <property type="component" value="Chromosome 4"/>
</dbReference>
<keyword evidence="4" id="KW-0256">Endoplasmic reticulum</keyword>
<feature type="compositionally biased region" description="Basic and acidic residues" evidence="10">
    <location>
        <begin position="351"/>
        <end position="362"/>
    </location>
</feature>
<feature type="transmembrane region" description="Helical" evidence="11">
    <location>
        <begin position="34"/>
        <end position="55"/>
    </location>
</feature>
<dbReference type="Gene3D" id="2.60.120.260">
    <property type="entry name" value="Galactose-binding domain-like"/>
    <property type="match status" value="1"/>
</dbReference>
<evidence type="ECO:0000256" key="4">
    <source>
        <dbReference type="ARBA" id="ARBA00022824"/>
    </source>
</evidence>
<dbReference type="AlphaFoldDB" id="A0A5P1F8W3"/>
<keyword evidence="14" id="KW-1185">Reference proteome</keyword>
<dbReference type="InterPro" id="IPR012919">
    <property type="entry name" value="SUN_dom"/>
</dbReference>
<evidence type="ECO:0000313" key="13">
    <source>
        <dbReference type="EMBL" id="ONK73189.1"/>
    </source>
</evidence>
<feature type="domain" description="SUN" evidence="12">
    <location>
        <begin position="174"/>
        <end position="338"/>
    </location>
</feature>
<keyword evidence="5 11" id="KW-1133">Transmembrane helix</keyword>
<protein>
    <recommendedName>
        <fullName evidence="12">SUN domain-containing protein</fullName>
    </recommendedName>
</protein>
<dbReference type="InterPro" id="IPR008979">
    <property type="entry name" value="Galactose-bd-like_sf"/>
</dbReference>
<sequence>MQRSRRALLQRRAAAASALEKSGSLGSKRLSYKVSLSLSLVLFLWGIIFLLSFLISHGNGYRDELNAEAGEPNLHEAESHPIKLSHSGEPLPTCNIISSHIDRNTPVSEEEIVGHSMENFIPEDNKASATASMKNQATKGLPDSRTIQERETPTKSERLSRVAPGLDEFKSRAIAAKEKPLSSQTDTVIHRLEPDGKEYNYASAKRGAKVLDSNKEAKGASNILDKDKDKYLRNPCSVEEKYVVIELSEETLVDTIEIGSFEHYSSKLKDFELYSSMVYPSDNWVKLGNFTAQNVKHKQRFALSEPKWARYLKLNMLSHYGSEFYCTLSVVEVYGVDAVERMLEDLISVESRRSEADEKNNERMSQQEPNHGDDLYKEFLTEISDESPHESPKLKKEAPKSSVPDPVLETRPTQVGRMPGDTVLKILLQKVQSLDMNFSVLERYLEELNSRYSHIFRDFDDDIYKNDMLLEKIKLEIKDLQNRENIFAKEIGELHSWKSLVSSQLEQLAKENTVLRSEFERVRDYQVETENKGLVRTSNPRPMSPKTAVNKGKGKKVAGPSDDPAASSAFLVVHPSVPIPQHGTFEADSTQAIEYDFHYSSLEGISMFEDREQEELGLLSEPSNSIFRGSSLIGIGYLSMA</sequence>
<keyword evidence="8" id="KW-0539">Nucleus</keyword>
<keyword evidence="7 11" id="KW-0472">Membrane</keyword>
<evidence type="ECO:0000256" key="2">
    <source>
        <dbReference type="ARBA" id="ARBA00004477"/>
    </source>
</evidence>
<feature type="compositionally biased region" description="Basic and acidic residues" evidence="10">
    <location>
        <begin position="146"/>
        <end position="160"/>
    </location>
</feature>
<dbReference type="GO" id="GO:0031965">
    <property type="term" value="C:nuclear membrane"/>
    <property type="evidence" value="ECO:0007669"/>
    <property type="project" value="UniProtKB-SubCell"/>
</dbReference>
<evidence type="ECO:0000256" key="11">
    <source>
        <dbReference type="SAM" id="Phobius"/>
    </source>
</evidence>
<evidence type="ECO:0000256" key="10">
    <source>
        <dbReference type="SAM" id="MobiDB-lite"/>
    </source>
</evidence>
<evidence type="ECO:0000256" key="5">
    <source>
        <dbReference type="ARBA" id="ARBA00022989"/>
    </source>
</evidence>
<evidence type="ECO:0000256" key="9">
    <source>
        <dbReference type="ARBA" id="ARBA00054046"/>
    </source>
</evidence>
<dbReference type="PANTHER" id="PTHR12953">
    <property type="entry name" value="MEMBRANE PROTEIN CH1 RELATED"/>
    <property type="match status" value="1"/>
</dbReference>
<comment type="subcellular location">
    <subcellularLocation>
        <location evidence="2">Endoplasmic reticulum membrane</location>
        <topology evidence="2">Multi-pass membrane protein</topology>
    </subcellularLocation>
    <subcellularLocation>
        <location evidence="1">Nucleus membrane</location>
        <topology evidence="1">Multi-pass membrane protein</topology>
    </subcellularLocation>
</comment>
<organism evidence="13 14">
    <name type="scientific">Asparagus officinalis</name>
    <name type="common">Garden asparagus</name>
    <dbReference type="NCBI Taxonomy" id="4686"/>
    <lineage>
        <taxon>Eukaryota</taxon>
        <taxon>Viridiplantae</taxon>
        <taxon>Streptophyta</taxon>
        <taxon>Embryophyta</taxon>
        <taxon>Tracheophyta</taxon>
        <taxon>Spermatophyta</taxon>
        <taxon>Magnoliopsida</taxon>
        <taxon>Liliopsida</taxon>
        <taxon>Asparagales</taxon>
        <taxon>Asparagaceae</taxon>
        <taxon>Asparagoideae</taxon>
        <taxon>Asparagus</taxon>
    </lineage>
</organism>